<comment type="caution">
    <text evidence="2">The sequence shown here is derived from an EMBL/GenBank/DDBJ whole genome shotgun (WGS) entry which is preliminary data.</text>
</comment>
<dbReference type="SUPFAM" id="SSF52540">
    <property type="entry name" value="P-loop containing nucleoside triphosphate hydrolases"/>
    <property type="match status" value="1"/>
</dbReference>
<organism evidence="2 3">
    <name type="scientific">Acuticoccus sediminis</name>
    <dbReference type="NCBI Taxonomy" id="2184697"/>
    <lineage>
        <taxon>Bacteria</taxon>
        <taxon>Pseudomonadati</taxon>
        <taxon>Pseudomonadota</taxon>
        <taxon>Alphaproteobacteria</taxon>
        <taxon>Hyphomicrobiales</taxon>
        <taxon>Amorphaceae</taxon>
        <taxon>Acuticoccus</taxon>
    </lineage>
</organism>
<evidence type="ECO:0000313" key="3">
    <source>
        <dbReference type="Proteomes" id="UP000249590"/>
    </source>
</evidence>
<dbReference type="Gene3D" id="3.40.50.300">
    <property type="entry name" value="P-loop containing nucleotide triphosphate hydrolases"/>
    <property type="match status" value="1"/>
</dbReference>
<dbReference type="EMBL" id="QHHQ01000005">
    <property type="protein sequence ID" value="RAH99317.1"/>
    <property type="molecule type" value="Genomic_DNA"/>
</dbReference>
<dbReference type="AlphaFoldDB" id="A0A8B2NN56"/>
<dbReference type="Pfam" id="PF13521">
    <property type="entry name" value="AAA_28"/>
    <property type="match status" value="1"/>
</dbReference>
<keyword evidence="3" id="KW-1185">Reference proteome</keyword>
<evidence type="ECO:0000313" key="2">
    <source>
        <dbReference type="EMBL" id="RAH99317.1"/>
    </source>
</evidence>
<dbReference type="RefSeq" id="WP_111349454.1">
    <property type="nucleotide sequence ID" value="NZ_JAIWKD010000006.1"/>
</dbReference>
<dbReference type="Proteomes" id="UP000249590">
    <property type="component" value="Unassembled WGS sequence"/>
</dbReference>
<sequence length="182" mass="19494">MTCRVVISGCSGGGKSTLLEALAARGYATVEEPGRRIVREALASDGGTLPWRDPVAFAHRAIAMAQDDHARVDGLGPLVFFDRGLVDAASFLDHVTDGDALSGLASATRYHTTVFLTPPWPELFQNDAERRHGFGEAISEYARLAQAYPAAGYTVVTLPRVSVKERVGIVLAELDAPQFAEP</sequence>
<dbReference type="OrthoDB" id="5638848at2"/>
<dbReference type="InterPro" id="IPR038727">
    <property type="entry name" value="NadR/Ttd14_AAA_dom"/>
</dbReference>
<proteinExistence type="predicted"/>
<evidence type="ECO:0000259" key="1">
    <source>
        <dbReference type="Pfam" id="PF13521"/>
    </source>
</evidence>
<name>A0A8B2NN56_9HYPH</name>
<protein>
    <submittedName>
        <fullName evidence="2">ATPase</fullName>
    </submittedName>
</protein>
<gene>
    <name evidence="2" type="ORF">DLJ53_22530</name>
</gene>
<dbReference type="InterPro" id="IPR027417">
    <property type="entry name" value="P-loop_NTPase"/>
</dbReference>
<reference evidence="2 3" key="1">
    <citation type="submission" date="2018-05" db="EMBL/GenBank/DDBJ databases">
        <title>Acuticoccus sediminis sp. nov., isolated from deep-sea sediment of Indian Ocean.</title>
        <authorList>
            <person name="Liu X."/>
            <person name="Lai Q."/>
            <person name="Du Y."/>
            <person name="Sun F."/>
            <person name="Zhang X."/>
            <person name="Wang S."/>
            <person name="Shao Z."/>
        </authorList>
    </citation>
    <scope>NUCLEOTIDE SEQUENCE [LARGE SCALE GENOMIC DNA]</scope>
    <source>
        <strain evidence="2 3">PTG4-2</strain>
    </source>
</reference>
<feature type="domain" description="NadR/Ttd14 AAA" evidence="1">
    <location>
        <begin position="4"/>
        <end position="166"/>
    </location>
</feature>
<accession>A0A8B2NN56</accession>